<dbReference type="KEGG" id="ise:JBKA6_0722"/>
<accession>A0A1J1DXX8</accession>
<dbReference type="Proteomes" id="UP000243197">
    <property type="component" value="Chromosome"/>
</dbReference>
<proteinExistence type="predicted"/>
<dbReference type="OrthoDB" id="9814063at2"/>
<dbReference type="AlphaFoldDB" id="A0A1J1DXX8"/>
<protein>
    <recommendedName>
        <fullName evidence="4">Lipoprotein</fullName>
    </recommendedName>
</protein>
<gene>
    <name evidence="2" type="ORF">JBKA6_0722</name>
</gene>
<feature type="compositionally biased region" description="Polar residues" evidence="1">
    <location>
        <begin position="226"/>
        <end position="243"/>
    </location>
</feature>
<evidence type="ECO:0000313" key="2">
    <source>
        <dbReference type="EMBL" id="BAV94735.1"/>
    </source>
</evidence>
<feature type="region of interest" description="Disordered" evidence="1">
    <location>
        <begin position="226"/>
        <end position="254"/>
    </location>
</feature>
<dbReference type="EMBL" id="AP014564">
    <property type="protein sequence ID" value="BAV94735.1"/>
    <property type="molecule type" value="Genomic_DNA"/>
</dbReference>
<sequence>MKTNKIFKNLLSLLTLGLVVFSCNKPSEDPKADQNSKALELVVASVKFEKAKNLNNGKTEVSEFYEKLFITKTPARTKGKDVAADATNNGYPTEFTTVAADIVGDSIINVNLPFNSKFSSLTAEATVTAKITFKSAVDGVSLEGFNTPIKGDSAEITFKVAVKDLTKKALEDASTKQVLKFSKEGFADKIYTVNFKFSQTKSTKSVLATNTDGTKLAALAFNHNATSGQPNEKIKNGTTTSPVNPAKASSAGAGTKESPYAFTMTKNAELANETISSWKFKVDVLTLPEGAFIDVTAANFSTSSHTNHTVKDPTTEFAISAADHGIQFRVVAQDGTTATYYKLTFKES</sequence>
<dbReference type="RefSeq" id="WP_096685957.1">
    <property type="nucleotide sequence ID" value="NZ_AP014564.1"/>
</dbReference>
<name>A0A1J1DXX8_9FLAO</name>
<evidence type="ECO:0000313" key="3">
    <source>
        <dbReference type="Proteomes" id="UP000243197"/>
    </source>
</evidence>
<dbReference type="PROSITE" id="PS51257">
    <property type="entry name" value="PROKAR_LIPOPROTEIN"/>
    <property type="match status" value="1"/>
</dbReference>
<organism evidence="2 3">
    <name type="scientific">Ichthyobacterium seriolicida</name>
    <dbReference type="NCBI Taxonomy" id="242600"/>
    <lineage>
        <taxon>Bacteria</taxon>
        <taxon>Pseudomonadati</taxon>
        <taxon>Bacteroidota</taxon>
        <taxon>Flavobacteriia</taxon>
        <taxon>Flavobacteriales</taxon>
        <taxon>Ichthyobacteriaceae</taxon>
        <taxon>Ichthyobacterium</taxon>
    </lineage>
</organism>
<evidence type="ECO:0000256" key="1">
    <source>
        <dbReference type="SAM" id="MobiDB-lite"/>
    </source>
</evidence>
<keyword evidence="3" id="KW-1185">Reference proteome</keyword>
<evidence type="ECO:0008006" key="4">
    <source>
        <dbReference type="Google" id="ProtNLM"/>
    </source>
</evidence>
<reference evidence="2 3" key="1">
    <citation type="submission" date="2014-03" db="EMBL/GenBank/DDBJ databases">
        <title>complete genome sequence of Flavobacteriaceae bacterium JBKA-6.</title>
        <authorList>
            <person name="Takano T."/>
            <person name="Nakamura Y."/>
            <person name="Takuma S."/>
            <person name="Yasuike M."/>
            <person name="Matsuyama T."/>
            <person name="Sakai T."/>
            <person name="Fujiwara A."/>
            <person name="Kimoto K."/>
            <person name="Fukuda Y."/>
            <person name="Kondo H."/>
            <person name="Hirono I."/>
            <person name="Nakayasu C."/>
        </authorList>
    </citation>
    <scope>NUCLEOTIDE SEQUENCE [LARGE SCALE GENOMIC DNA]</scope>
    <source>
        <strain evidence="2 3">JBKA-6</strain>
    </source>
</reference>